<dbReference type="EMBL" id="JAFIMR010000002">
    <property type="protein sequence ID" value="KAI1880666.1"/>
    <property type="molecule type" value="Genomic_DNA"/>
</dbReference>
<feature type="compositionally biased region" description="Low complexity" evidence="1">
    <location>
        <begin position="86"/>
        <end position="99"/>
    </location>
</feature>
<sequence length="112" mass="12282">MAWYMSVIPIPPEVWSLVSWTAFFFKLVSLAFALPIFGLIVFDLCLWVWRLNRPPPRDVPQQHGTAKSKSRESASLAPAPPDGRPSNSTSVSTKASTAAGGKRSGYYLEVDG</sequence>
<proteinExistence type="predicted"/>
<dbReference type="AlphaFoldDB" id="A0A9P9WWT6"/>
<keyword evidence="2" id="KW-1133">Transmembrane helix</keyword>
<accession>A0A9P9WWT6</accession>
<keyword evidence="2" id="KW-0812">Transmembrane</keyword>
<feature type="region of interest" description="Disordered" evidence="1">
    <location>
        <begin position="55"/>
        <end position="112"/>
    </location>
</feature>
<keyword evidence="2" id="KW-0472">Membrane</keyword>
<evidence type="ECO:0000313" key="3">
    <source>
        <dbReference type="EMBL" id="KAI1880666.1"/>
    </source>
</evidence>
<dbReference type="Proteomes" id="UP000829685">
    <property type="component" value="Unassembled WGS sequence"/>
</dbReference>
<gene>
    <name evidence="3" type="ORF">JX265_000906</name>
</gene>
<evidence type="ECO:0000313" key="4">
    <source>
        <dbReference type="Proteomes" id="UP000829685"/>
    </source>
</evidence>
<evidence type="ECO:0000256" key="2">
    <source>
        <dbReference type="SAM" id="Phobius"/>
    </source>
</evidence>
<protein>
    <submittedName>
        <fullName evidence="3">Uncharacterized protein</fullName>
    </submittedName>
</protein>
<reference evidence="3" key="1">
    <citation type="submission" date="2021-03" db="EMBL/GenBank/DDBJ databases">
        <title>Revisited historic fungal species revealed as producer of novel bioactive compounds through whole genome sequencing and comparative genomics.</title>
        <authorList>
            <person name="Vignolle G.A."/>
            <person name="Hochenegger N."/>
            <person name="Mach R.L."/>
            <person name="Mach-Aigner A.R."/>
            <person name="Javad Rahimi M."/>
            <person name="Salim K.A."/>
            <person name="Chan C.M."/>
            <person name="Lim L.B.L."/>
            <person name="Cai F."/>
            <person name="Druzhinina I.S."/>
            <person name="U'Ren J.M."/>
            <person name="Derntl C."/>
        </authorList>
    </citation>
    <scope>NUCLEOTIDE SEQUENCE</scope>
    <source>
        <strain evidence="3">TUCIM 5799</strain>
    </source>
</reference>
<evidence type="ECO:0000256" key="1">
    <source>
        <dbReference type="SAM" id="MobiDB-lite"/>
    </source>
</evidence>
<feature type="transmembrane region" description="Helical" evidence="2">
    <location>
        <begin position="20"/>
        <end position="49"/>
    </location>
</feature>
<keyword evidence="4" id="KW-1185">Reference proteome</keyword>
<name>A0A9P9WWT6_9PEZI</name>
<organism evidence="3 4">
    <name type="scientific">Neoarthrinium moseri</name>
    <dbReference type="NCBI Taxonomy" id="1658444"/>
    <lineage>
        <taxon>Eukaryota</taxon>
        <taxon>Fungi</taxon>
        <taxon>Dikarya</taxon>
        <taxon>Ascomycota</taxon>
        <taxon>Pezizomycotina</taxon>
        <taxon>Sordariomycetes</taxon>
        <taxon>Xylariomycetidae</taxon>
        <taxon>Amphisphaeriales</taxon>
        <taxon>Apiosporaceae</taxon>
        <taxon>Neoarthrinium</taxon>
    </lineage>
</organism>
<dbReference type="OrthoDB" id="4833021at2759"/>
<comment type="caution">
    <text evidence="3">The sequence shown here is derived from an EMBL/GenBank/DDBJ whole genome shotgun (WGS) entry which is preliminary data.</text>
</comment>